<evidence type="ECO:0000313" key="1">
    <source>
        <dbReference type="EMBL" id="CAF4028167.1"/>
    </source>
</evidence>
<dbReference type="Proteomes" id="UP000663881">
    <property type="component" value="Unassembled WGS sequence"/>
</dbReference>
<reference evidence="1" key="1">
    <citation type="submission" date="2021-02" db="EMBL/GenBank/DDBJ databases">
        <authorList>
            <person name="Nowell W R."/>
        </authorList>
    </citation>
    <scope>NUCLEOTIDE SEQUENCE</scope>
</reference>
<gene>
    <name evidence="1" type="ORF">OKA104_LOCUS31395</name>
</gene>
<sequence length="14" mass="1551">MNKYGTFSFSGPNT</sequence>
<feature type="non-terminal residue" evidence="1">
    <location>
        <position position="14"/>
    </location>
</feature>
<accession>A0A819QED8</accession>
<proteinExistence type="predicted"/>
<dbReference type="EMBL" id="CAJOAY010003551">
    <property type="protein sequence ID" value="CAF4028167.1"/>
    <property type="molecule type" value="Genomic_DNA"/>
</dbReference>
<name>A0A819QED8_9BILA</name>
<organism evidence="1 2">
    <name type="scientific">Adineta steineri</name>
    <dbReference type="NCBI Taxonomy" id="433720"/>
    <lineage>
        <taxon>Eukaryota</taxon>
        <taxon>Metazoa</taxon>
        <taxon>Spiralia</taxon>
        <taxon>Gnathifera</taxon>
        <taxon>Rotifera</taxon>
        <taxon>Eurotatoria</taxon>
        <taxon>Bdelloidea</taxon>
        <taxon>Adinetida</taxon>
        <taxon>Adinetidae</taxon>
        <taxon>Adineta</taxon>
    </lineage>
</organism>
<comment type="caution">
    <text evidence="1">The sequence shown here is derived from an EMBL/GenBank/DDBJ whole genome shotgun (WGS) entry which is preliminary data.</text>
</comment>
<evidence type="ECO:0000313" key="2">
    <source>
        <dbReference type="Proteomes" id="UP000663881"/>
    </source>
</evidence>
<protein>
    <submittedName>
        <fullName evidence="1">Uncharacterized protein</fullName>
    </submittedName>
</protein>